<name>A0A822YL30_NELNU</name>
<evidence type="ECO:0000256" key="1">
    <source>
        <dbReference type="ARBA" id="ARBA00010838"/>
    </source>
</evidence>
<dbReference type="InterPro" id="IPR001360">
    <property type="entry name" value="Glyco_hydro_1"/>
</dbReference>
<comment type="caution">
    <text evidence="2">The sequence shown here is derived from an EMBL/GenBank/DDBJ whole genome shotgun (WGS) entry which is preliminary data.</text>
</comment>
<proteinExistence type="inferred from homology"/>
<dbReference type="GO" id="GO:0005975">
    <property type="term" value="P:carbohydrate metabolic process"/>
    <property type="evidence" value="ECO:0007669"/>
    <property type="project" value="InterPro"/>
</dbReference>
<comment type="similarity">
    <text evidence="1">Belongs to the glycosyl hydrolase 1 family.</text>
</comment>
<dbReference type="AlphaFoldDB" id="A0A822YL30"/>
<dbReference type="Gene3D" id="3.20.20.80">
    <property type="entry name" value="Glycosidases"/>
    <property type="match status" value="1"/>
</dbReference>
<dbReference type="EMBL" id="DUZY01000003">
    <property type="protein sequence ID" value="DAD33290.1"/>
    <property type="molecule type" value="Genomic_DNA"/>
</dbReference>
<dbReference type="Proteomes" id="UP000607653">
    <property type="component" value="Unassembled WGS sequence"/>
</dbReference>
<dbReference type="Pfam" id="PF00232">
    <property type="entry name" value="Glyco_hydro_1"/>
    <property type="match status" value="1"/>
</dbReference>
<organism evidence="2 3">
    <name type="scientific">Nelumbo nucifera</name>
    <name type="common">Sacred lotus</name>
    <dbReference type="NCBI Taxonomy" id="4432"/>
    <lineage>
        <taxon>Eukaryota</taxon>
        <taxon>Viridiplantae</taxon>
        <taxon>Streptophyta</taxon>
        <taxon>Embryophyta</taxon>
        <taxon>Tracheophyta</taxon>
        <taxon>Spermatophyta</taxon>
        <taxon>Magnoliopsida</taxon>
        <taxon>Proteales</taxon>
        <taxon>Nelumbonaceae</taxon>
        <taxon>Nelumbo</taxon>
    </lineage>
</organism>
<protein>
    <submittedName>
        <fullName evidence="2">Uncharacterized protein</fullName>
    </submittedName>
</protein>
<evidence type="ECO:0000313" key="3">
    <source>
        <dbReference type="Proteomes" id="UP000607653"/>
    </source>
</evidence>
<gene>
    <name evidence="2" type="ORF">HUJ06_012141</name>
</gene>
<dbReference type="GO" id="GO:0004553">
    <property type="term" value="F:hydrolase activity, hydrolyzing O-glycosyl compounds"/>
    <property type="evidence" value="ECO:0007669"/>
    <property type="project" value="InterPro"/>
</dbReference>
<sequence>MQAEGAVAEDGRAPSIWDIFTHQGKMPDKSTGDEAANAYNKYKSSIQRLYKGRSESRDPHPLVQYGTIFGERTLIEEGN</sequence>
<evidence type="ECO:0000313" key="2">
    <source>
        <dbReference type="EMBL" id="DAD33290.1"/>
    </source>
</evidence>
<accession>A0A822YL30</accession>
<keyword evidence="3" id="KW-1185">Reference proteome</keyword>
<reference evidence="2 3" key="1">
    <citation type="journal article" date="2020" name="Mol. Biol. Evol.">
        <title>Distinct Expression and Methylation Patterns for Genes with Different Fates following a Single Whole-Genome Duplication in Flowering Plants.</title>
        <authorList>
            <person name="Shi T."/>
            <person name="Rahmani R.S."/>
            <person name="Gugger P.F."/>
            <person name="Wang M."/>
            <person name="Li H."/>
            <person name="Zhang Y."/>
            <person name="Li Z."/>
            <person name="Wang Q."/>
            <person name="Van de Peer Y."/>
            <person name="Marchal K."/>
            <person name="Chen J."/>
        </authorList>
    </citation>
    <scope>NUCLEOTIDE SEQUENCE [LARGE SCALE GENOMIC DNA]</scope>
    <source>
        <tissue evidence="2">Leaf</tissue>
    </source>
</reference>
<dbReference type="SUPFAM" id="SSF51445">
    <property type="entry name" value="(Trans)glycosidases"/>
    <property type="match status" value="1"/>
</dbReference>
<dbReference type="InterPro" id="IPR017853">
    <property type="entry name" value="GH"/>
</dbReference>